<accession>A0A117N446</accession>
<evidence type="ECO:0008006" key="4">
    <source>
        <dbReference type="Google" id="ProtNLM"/>
    </source>
</evidence>
<dbReference type="Gene3D" id="3.40.50.720">
    <property type="entry name" value="NAD(P)-binding Rossmann-like Domain"/>
    <property type="match status" value="1"/>
</dbReference>
<feature type="transmembrane region" description="Helical" evidence="1">
    <location>
        <begin position="70"/>
        <end position="91"/>
    </location>
</feature>
<comment type="caution">
    <text evidence="2">The sequence shown here is derived from an EMBL/GenBank/DDBJ whole genome shotgun (WGS) entry which is preliminary data.</text>
</comment>
<evidence type="ECO:0000256" key="1">
    <source>
        <dbReference type="SAM" id="Phobius"/>
    </source>
</evidence>
<evidence type="ECO:0000313" key="2">
    <source>
        <dbReference type="EMBL" id="KUM26992.1"/>
    </source>
</evidence>
<dbReference type="InterPro" id="IPR051203">
    <property type="entry name" value="Polysaccharide_Synthase-Rel"/>
</dbReference>
<dbReference type="PANTHER" id="PTHR43318:SF2">
    <property type="entry name" value="UDP-N-ACETYLGLUCOSAMINE 4,6-DEHYDRATASE (INVERTING)"/>
    <property type="match status" value="1"/>
</dbReference>
<name>A0A117N446_RHILI</name>
<proteinExistence type="predicted"/>
<keyword evidence="1" id="KW-1133">Transmembrane helix</keyword>
<dbReference type="SUPFAM" id="SSF53335">
    <property type="entry name" value="S-adenosyl-L-methionine-dependent methyltransferases"/>
    <property type="match status" value="1"/>
</dbReference>
<protein>
    <recommendedName>
        <fullName evidence="4">Polysaccharide biosynthesis protein</fullName>
    </recommendedName>
</protein>
<dbReference type="InterPro" id="IPR029063">
    <property type="entry name" value="SAM-dependent_MTases_sf"/>
</dbReference>
<dbReference type="EMBL" id="LPWA01000100">
    <property type="protein sequence ID" value="KUM26992.1"/>
    <property type="molecule type" value="Genomic_DNA"/>
</dbReference>
<gene>
    <name evidence="2" type="ORF">AU467_18685</name>
</gene>
<dbReference type="AlphaFoldDB" id="A0A117N446"/>
<evidence type="ECO:0000313" key="3">
    <source>
        <dbReference type="Proteomes" id="UP000053176"/>
    </source>
</evidence>
<feature type="transmembrane region" description="Helical" evidence="1">
    <location>
        <begin position="103"/>
        <end position="123"/>
    </location>
</feature>
<feature type="transmembrane region" description="Helical" evidence="1">
    <location>
        <begin position="12"/>
        <end position="31"/>
    </location>
</feature>
<reference evidence="2 3" key="1">
    <citation type="submission" date="2015-12" db="EMBL/GenBank/DDBJ databases">
        <title>Draft genome sequence of Mesorhizobium sp. UFLA 01-765, a multitolerant efficient symbiont and plant-growth promoting strain isolated from Zn-mining soil using Leucaena leucocephala as a trap plant.</title>
        <authorList>
            <person name="Rangel W.M."/>
            <person name="Thijs S."/>
            <person name="Longatti S.M."/>
            <person name="Moreira F.M."/>
            <person name="Weyens N."/>
            <person name="Vangronsveld J."/>
            <person name="Van Hamme J.D."/>
            <person name="Bottos E.M."/>
            <person name="Rineau F."/>
        </authorList>
    </citation>
    <scope>NUCLEOTIDE SEQUENCE [LARGE SCALE GENOMIC DNA]</scope>
    <source>
        <strain evidence="2 3">UFLA 01-765</strain>
    </source>
</reference>
<dbReference type="Proteomes" id="UP000053176">
    <property type="component" value="Unassembled WGS sequence"/>
</dbReference>
<organism evidence="2 3">
    <name type="scientific">Rhizobium loti</name>
    <name type="common">Mesorhizobium loti</name>
    <dbReference type="NCBI Taxonomy" id="381"/>
    <lineage>
        <taxon>Bacteria</taxon>
        <taxon>Pseudomonadati</taxon>
        <taxon>Pseudomonadota</taxon>
        <taxon>Alphaproteobacteria</taxon>
        <taxon>Hyphomicrobiales</taxon>
        <taxon>Phyllobacteriaceae</taxon>
        <taxon>Mesorhizobium</taxon>
    </lineage>
</organism>
<dbReference type="Pfam" id="PF13727">
    <property type="entry name" value="CoA_binding_3"/>
    <property type="match status" value="1"/>
</dbReference>
<dbReference type="PANTHER" id="PTHR43318">
    <property type="entry name" value="UDP-N-ACETYLGLUCOSAMINE 4,6-DEHYDRATASE"/>
    <property type="match status" value="1"/>
</dbReference>
<keyword evidence="1" id="KW-0812">Transmembrane</keyword>
<sequence length="212" mass="23291">MRGLALVHDGTMGAVALLLSFALRLGFDGVAQDLWKFLGSAALFGVTISAAGFLLGLNRGIWRYASLSDFLAITSTASVSITIFTIAEFLLNRLNSIPRSSILIAWAFVIVLLGGPRAAYRAYRNRHDIIRARLIDPGHGKHVLLIGASDNAEVFLRTIKERNSASLKVLAIIDERNRRTGRSIRGVPVMGPLDKLPEILDRFELEDADPRR</sequence>
<feature type="transmembrane region" description="Helical" evidence="1">
    <location>
        <begin position="37"/>
        <end position="58"/>
    </location>
</feature>
<keyword evidence="1" id="KW-0472">Membrane</keyword>